<keyword evidence="1" id="KW-0732">Signal</keyword>
<evidence type="ECO:0000256" key="1">
    <source>
        <dbReference type="SAM" id="SignalP"/>
    </source>
</evidence>
<dbReference type="AlphaFoldDB" id="A0A0G4HBG5"/>
<sequence>MVLPTRIFSLLFAALFIHVLHEGCVRRCDALRATSHNLQGEKLRLGAEETFHGRANLTRYADVDGDGDVPVISLSDSEVEDVLLDIDKDIDELKDAGMEPEEVQNVKSNWEKSKEFVKTNQKALLSAATDMKAIVTNAKAGNTGQAVGKALTMASTLAAFVPGGQGVSVVLALVGGLTCLVFGAKTATVPKTPQLTLEEIKSAIRSEIWTQKIEWEGVTTLPALVTEVETNLEYWTKELARQKGKTLKKGVAESYKTTMENMIYNNLLSYDPEKMADVVKVKVDRTKDRMCINTCTLLLAPVSDWAKGHNQGSDGTDGTSFSALDGDDWKKGLPSGQTGNPEFRMCYSRGTKTEMDQQCGSWGCTQTDVESFDVKPIQGCMDKVWWLNGCRDGWKKSQASYKDMEKLLAHFRSESVLKLWFETVKVEGGSWTDIGVHPAEKMRYLNTQWRKTIWRAFNWSIDKGESFQLYDTAFPCNNEATSTGDFKWLKYAGGDQGGYDDQMRLHNQPCATRAFCKLAGKSGGPCASELTCEARDTSVSDANKIDWKWDKAQYDYENIVADVPSDFSVVGVLFPNTFSDLM</sequence>
<dbReference type="EMBL" id="CDMZ01002179">
    <property type="protein sequence ID" value="CEM41144.1"/>
    <property type="molecule type" value="Genomic_DNA"/>
</dbReference>
<protein>
    <submittedName>
        <fullName evidence="2">Uncharacterized protein</fullName>
    </submittedName>
</protein>
<reference evidence="2" key="1">
    <citation type="submission" date="2014-11" db="EMBL/GenBank/DDBJ databases">
        <authorList>
            <person name="Otto D Thomas"/>
            <person name="Naeem Raeece"/>
        </authorList>
    </citation>
    <scope>NUCLEOTIDE SEQUENCE</scope>
</reference>
<name>A0A0G4HBG5_9ALVE</name>
<dbReference type="VEuPathDB" id="CryptoDB:Cvel_6148"/>
<dbReference type="PhylomeDB" id="A0A0G4HBG5"/>
<feature type="signal peptide" evidence="1">
    <location>
        <begin position="1"/>
        <end position="22"/>
    </location>
</feature>
<feature type="chain" id="PRO_5005191194" evidence="1">
    <location>
        <begin position="23"/>
        <end position="582"/>
    </location>
</feature>
<organism evidence="2">
    <name type="scientific">Chromera velia CCMP2878</name>
    <dbReference type="NCBI Taxonomy" id="1169474"/>
    <lineage>
        <taxon>Eukaryota</taxon>
        <taxon>Sar</taxon>
        <taxon>Alveolata</taxon>
        <taxon>Colpodellida</taxon>
        <taxon>Chromeraceae</taxon>
        <taxon>Chromera</taxon>
    </lineage>
</organism>
<proteinExistence type="predicted"/>
<evidence type="ECO:0000313" key="2">
    <source>
        <dbReference type="EMBL" id="CEM41144.1"/>
    </source>
</evidence>
<gene>
    <name evidence="2" type="ORF">Cvel_6148</name>
</gene>
<accession>A0A0G4HBG5</accession>